<dbReference type="AlphaFoldDB" id="E2BE85"/>
<accession>E2BE85</accession>
<dbReference type="EMBL" id="GL447768">
    <property type="protein sequence ID" value="EFN85930.1"/>
    <property type="molecule type" value="Genomic_DNA"/>
</dbReference>
<evidence type="ECO:0000313" key="1">
    <source>
        <dbReference type="EMBL" id="EFN85930.1"/>
    </source>
</evidence>
<reference evidence="1 2" key="1">
    <citation type="journal article" date="2010" name="Science">
        <title>Genomic comparison of the ants Camponotus floridanus and Harpegnathos saltator.</title>
        <authorList>
            <person name="Bonasio R."/>
            <person name="Zhang G."/>
            <person name="Ye C."/>
            <person name="Mutti N.S."/>
            <person name="Fang X."/>
            <person name="Qin N."/>
            <person name="Donahue G."/>
            <person name="Yang P."/>
            <person name="Li Q."/>
            <person name="Li C."/>
            <person name="Zhang P."/>
            <person name="Huang Z."/>
            <person name="Berger S.L."/>
            <person name="Reinberg D."/>
            <person name="Wang J."/>
            <person name="Liebig J."/>
        </authorList>
    </citation>
    <scope>NUCLEOTIDE SEQUENCE [LARGE SCALE GENOMIC DNA]</scope>
    <source>
        <strain evidence="1 2">R22 G/1</strain>
    </source>
</reference>
<dbReference type="InParanoid" id="E2BE85"/>
<organism evidence="2">
    <name type="scientific">Harpegnathos saltator</name>
    <name type="common">Jerdon's jumping ant</name>
    <dbReference type="NCBI Taxonomy" id="610380"/>
    <lineage>
        <taxon>Eukaryota</taxon>
        <taxon>Metazoa</taxon>
        <taxon>Ecdysozoa</taxon>
        <taxon>Arthropoda</taxon>
        <taxon>Hexapoda</taxon>
        <taxon>Insecta</taxon>
        <taxon>Pterygota</taxon>
        <taxon>Neoptera</taxon>
        <taxon>Endopterygota</taxon>
        <taxon>Hymenoptera</taxon>
        <taxon>Apocrita</taxon>
        <taxon>Aculeata</taxon>
        <taxon>Formicoidea</taxon>
        <taxon>Formicidae</taxon>
        <taxon>Ponerinae</taxon>
        <taxon>Ponerini</taxon>
        <taxon>Harpegnathos</taxon>
    </lineage>
</organism>
<proteinExistence type="predicted"/>
<dbReference type="STRING" id="610380.E2BE85"/>
<feature type="non-terminal residue" evidence="1">
    <location>
        <position position="1"/>
    </location>
</feature>
<protein>
    <submittedName>
        <fullName evidence="1">Uncharacterized protein</fullName>
    </submittedName>
</protein>
<name>E2BE85_HARSA</name>
<dbReference type="Proteomes" id="UP000008237">
    <property type="component" value="Unassembled WGS sequence"/>
</dbReference>
<keyword evidence="2" id="KW-1185">Reference proteome</keyword>
<gene>
    <name evidence="1" type="ORF">EAI_07853</name>
</gene>
<sequence>EPVIEEVTTKQLERLLNEKDFVAVYWCKCVSR</sequence>
<feature type="non-terminal residue" evidence="1">
    <location>
        <position position="32"/>
    </location>
</feature>
<evidence type="ECO:0000313" key="2">
    <source>
        <dbReference type="Proteomes" id="UP000008237"/>
    </source>
</evidence>